<evidence type="ECO:0000256" key="8">
    <source>
        <dbReference type="SAM" id="Phobius"/>
    </source>
</evidence>
<dbReference type="RefSeq" id="WP_169551003.1">
    <property type="nucleotide sequence ID" value="NZ_CP051677.1"/>
</dbReference>
<feature type="transmembrane region" description="Helical" evidence="8">
    <location>
        <begin position="239"/>
        <end position="261"/>
    </location>
</feature>
<sequence length="402" mass="44926">MNPDLVIAYLQNRLSDDLFKLGMYQCILSFLVACFVSVLAIPVVIKIAELKSLMEKPGERRSHKVPTPTLGGVAIFAAILIAYFLWPSLDQTDVYRTNLSIAGMTVLFFTGIKDDLVGIDPNKKIVFQVLAALILIFFGDLRVDYLYDIMGFHHINIVISILLTCFIFIALTNAINLIDGIDGLAAGIATIASGTFGGWFLLTNHFAMACMAFTLAGALLGFMRFNFSRTSKIFMGNTGSLIIGFMLAFFAVRFVSLNASYRYEPTAFFNAPIIAIVILIVPIFDTLRVFLVRILAGRSPFSADRNHMHHILLDNGLSHIQTTAVMCFASLLNTVLFLFFHRDITNTASLLILAGMFGLYMLTSFTLKMRAMYVNTHPRRRLAVLRREILHGVFGRRIVEYL</sequence>
<evidence type="ECO:0000313" key="10">
    <source>
        <dbReference type="Proteomes" id="UP000501128"/>
    </source>
</evidence>
<dbReference type="CDD" id="cd06853">
    <property type="entry name" value="GT_WecA_like"/>
    <property type="match status" value="1"/>
</dbReference>
<keyword evidence="6 8" id="KW-0472">Membrane</keyword>
<dbReference type="AlphaFoldDB" id="A0A7L5DKS9"/>
<feature type="transmembrane region" description="Helical" evidence="8">
    <location>
        <begin position="22"/>
        <end position="48"/>
    </location>
</feature>
<reference evidence="9 10" key="1">
    <citation type="submission" date="2020-04" db="EMBL/GenBank/DDBJ databases">
        <title>Genome sequencing of novel species.</title>
        <authorList>
            <person name="Heo J."/>
            <person name="Kim S.-J."/>
            <person name="Kim J.-S."/>
            <person name="Hong S.-B."/>
            <person name="Kwon S.-W."/>
        </authorList>
    </citation>
    <scope>NUCLEOTIDE SEQUENCE [LARGE SCALE GENOMIC DNA]</scope>
    <source>
        <strain evidence="9 10">CJU-R4</strain>
    </source>
</reference>
<dbReference type="Proteomes" id="UP000501128">
    <property type="component" value="Chromosome"/>
</dbReference>
<keyword evidence="5 8" id="KW-1133">Transmembrane helix</keyword>
<evidence type="ECO:0000256" key="2">
    <source>
        <dbReference type="ARBA" id="ARBA00022475"/>
    </source>
</evidence>
<feature type="transmembrane region" description="Helical" evidence="8">
    <location>
        <begin position="273"/>
        <end position="296"/>
    </location>
</feature>
<feature type="transmembrane region" description="Helical" evidence="8">
    <location>
        <begin position="347"/>
        <end position="367"/>
    </location>
</feature>
<dbReference type="EMBL" id="CP051677">
    <property type="protein sequence ID" value="QJD79036.1"/>
    <property type="molecule type" value="Genomic_DNA"/>
</dbReference>
<evidence type="ECO:0000313" key="9">
    <source>
        <dbReference type="EMBL" id="QJD79036.1"/>
    </source>
</evidence>
<feature type="transmembrane region" description="Helical" evidence="8">
    <location>
        <begin position="69"/>
        <end position="89"/>
    </location>
</feature>
<protein>
    <submittedName>
        <fullName evidence="9">Undecaprenyl/decaprenyl-phosphate alpha-N-acetylglucosaminyl 1-phosphate transferase</fullName>
    </submittedName>
</protein>
<gene>
    <name evidence="9" type="ORF">HH216_11840</name>
</gene>
<keyword evidence="10" id="KW-1185">Reference proteome</keyword>
<evidence type="ECO:0000256" key="3">
    <source>
        <dbReference type="ARBA" id="ARBA00022679"/>
    </source>
</evidence>
<dbReference type="GO" id="GO:0071555">
    <property type="term" value="P:cell wall organization"/>
    <property type="evidence" value="ECO:0007669"/>
    <property type="project" value="TreeGrafter"/>
</dbReference>
<name>A0A7L5DKS9_9BACT</name>
<dbReference type="GO" id="GO:0009103">
    <property type="term" value="P:lipopolysaccharide biosynthetic process"/>
    <property type="evidence" value="ECO:0007669"/>
    <property type="project" value="TreeGrafter"/>
</dbReference>
<dbReference type="KEGG" id="srho:HH216_11840"/>
<dbReference type="GO" id="GO:0046872">
    <property type="term" value="F:metal ion binding"/>
    <property type="evidence" value="ECO:0007669"/>
    <property type="project" value="UniProtKB-KW"/>
</dbReference>
<keyword evidence="4 8" id="KW-0812">Transmembrane</keyword>
<feature type="transmembrane region" description="Helical" evidence="8">
    <location>
        <begin position="125"/>
        <end position="143"/>
    </location>
</feature>
<evidence type="ECO:0000256" key="6">
    <source>
        <dbReference type="ARBA" id="ARBA00023136"/>
    </source>
</evidence>
<keyword evidence="7" id="KW-0460">Magnesium</keyword>
<dbReference type="InterPro" id="IPR000715">
    <property type="entry name" value="Glycosyl_transferase_4"/>
</dbReference>
<dbReference type="PANTHER" id="PTHR22926">
    <property type="entry name" value="PHOSPHO-N-ACETYLMURAMOYL-PENTAPEPTIDE-TRANSFERASE"/>
    <property type="match status" value="1"/>
</dbReference>
<keyword evidence="7" id="KW-0479">Metal-binding</keyword>
<feature type="binding site" evidence="7">
    <location>
        <position position="176"/>
    </location>
    <ligand>
        <name>Mg(2+)</name>
        <dbReference type="ChEBI" id="CHEBI:18420"/>
    </ligand>
</feature>
<dbReference type="GO" id="GO:0016780">
    <property type="term" value="F:phosphotransferase activity, for other substituted phosphate groups"/>
    <property type="evidence" value="ECO:0007669"/>
    <property type="project" value="InterPro"/>
</dbReference>
<proteinExistence type="predicted"/>
<evidence type="ECO:0000256" key="4">
    <source>
        <dbReference type="ARBA" id="ARBA00022692"/>
    </source>
</evidence>
<keyword evidence="2" id="KW-1003">Cell membrane</keyword>
<dbReference type="Pfam" id="PF00953">
    <property type="entry name" value="Glycos_transf_4"/>
    <property type="match status" value="1"/>
</dbReference>
<evidence type="ECO:0000256" key="7">
    <source>
        <dbReference type="PIRSR" id="PIRSR600715-1"/>
    </source>
</evidence>
<accession>A0A7L5DKS9</accession>
<dbReference type="PROSITE" id="PS01348">
    <property type="entry name" value="MRAY_2"/>
    <property type="match status" value="1"/>
</dbReference>
<feature type="transmembrane region" description="Helical" evidence="8">
    <location>
        <begin position="149"/>
        <end position="171"/>
    </location>
</feature>
<organism evidence="9 10">
    <name type="scientific">Spirosoma rhododendri</name>
    <dbReference type="NCBI Taxonomy" id="2728024"/>
    <lineage>
        <taxon>Bacteria</taxon>
        <taxon>Pseudomonadati</taxon>
        <taxon>Bacteroidota</taxon>
        <taxon>Cytophagia</taxon>
        <taxon>Cytophagales</taxon>
        <taxon>Cytophagaceae</taxon>
        <taxon>Spirosoma</taxon>
    </lineage>
</organism>
<keyword evidence="3 9" id="KW-0808">Transferase</keyword>
<evidence type="ECO:0000256" key="5">
    <source>
        <dbReference type="ARBA" id="ARBA00022989"/>
    </source>
</evidence>
<comment type="cofactor">
    <cofactor evidence="7">
        <name>Mg(2+)</name>
        <dbReference type="ChEBI" id="CHEBI:18420"/>
    </cofactor>
</comment>
<dbReference type="InterPro" id="IPR018480">
    <property type="entry name" value="PNAcMuramoyl-5peptid_Trfase_CS"/>
</dbReference>
<dbReference type="GO" id="GO:0044038">
    <property type="term" value="P:cell wall macromolecule biosynthetic process"/>
    <property type="evidence" value="ECO:0007669"/>
    <property type="project" value="TreeGrafter"/>
</dbReference>
<comment type="subcellular location">
    <subcellularLocation>
        <location evidence="1">Cell membrane</location>
        <topology evidence="1">Multi-pass membrane protein</topology>
    </subcellularLocation>
</comment>
<dbReference type="PANTHER" id="PTHR22926:SF3">
    <property type="entry name" value="UNDECAPRENYL-PHOSPHATE ALPHA-N-ACETYLGLUCOSAMINYL 1-PHOSPHATE TRANSFERASE"/>
    <property type="match status" value="1"/>
</dbReference>
<feature type="transmembrane region" description="Helical" evidence="8">
    <location>
        <begin position="317"/>
        <end position="341"/>
    </location>
</feature>
<feature type="transmembrane region" description="Helical" evidence="8">
    <location>
        <begin position="206"/>
        <end position="227"/>
    </location>
</feature>
<evidence type="ECO:0000256" key="1">
    <source>
        <dbReference type="ARBA" id="ARBA00004651"/>
    </source>
</evidence>
<dbReference type="GO" id="GO:0005886">
    <property type="term" value="C:plasma membrane"/>
    <property type="evidence" value="ECO:0007669"/>
    <property type="project" value="UniProtKB-SubCell"/>
</dbReference>